<protein>
    <recommendedName>
        <fullName evidence="4">Tetratricopeptide repeat protein</fullName>
    </recommendedName>
</protein>
<evidence type="ECO:0000313" key="2">
    <source>
        <dbReference type="EMBL" id="GLH68713.1"/>
    </source>
</evidence>
<accession>A0ABQ5Q2H6</accession>
<evidence type="ECO:0000256" key="1">
    <source>
        <dbReference type="SAM" id="Coils"/>
    </source>
</evidence>
<reference evidence="2 3" key="1">
    <citation type="journal article" date="2023" name="Antonie Van Leeuwenhoek">
        <title>Mesoterricola silvestris gen. nov., sp. nov., Mesoterricola sediminis sp. nov., Geothrix oryzae sp. nov., Geothrix edaphica sp. nov., Geothrix rubra sp. nov., and Geothrix limicola sp. nov., six novel members of Acidobacteriota isolated from soils.</title>
        <authorList>
            <person name="Itoh H."/>
            <person name="Sugisawa Y."/>
            <person name="Mise K."/>
            <person name="Xu Z."/>
            <person name="Kuniyasu M."/>
            <person name="Ushijima N."/>
            <person name="Kawano K."/>
            <person name="Kobayashi E."/>
            <person name="Shiratori Y."/>
            <person name="Masuda Y."/>
            <person name="Senoo K."/>
        </authorList>
    </citation>
    <scope>NUCLEOTIDE SEQUENCE [LARGE SCALE GENOMIC DNA]</scope>
    <source>
        <strain evidence="2 3">Red803</strain>
    </source>
</reference>
<name>A0ABQ5Q2H6_9BACT</name>
<dbReference type="RefSeq" id="WP_285722295.1">
    <property type="nucleotide sequence ID" value="NZ_BSDD01000001.1"/>
</dbReference>
<dbReference type="Pfam" id="PF13432">
    <property type="entry name" value="TPR_16"/>
    <property type="match status" value="1"/>
</dbReference>
<dbReference type="SUPFAM" id="SSF48452">
    <property type="entry name" value="TPR-like"/>
    <property type="match status" value="1"/>
</dbReference>
<evidence type="ECO:0000313" key="3">
    <source>
        <dbReference type="Proteomes" id="UP001165089"/>
    </source>
</evidence>
<comment type="caution">
    <text evidence="2">The sequence shown here is derived from an EMBL/GenBank/DDBJ whole genome shotgun (WGS) entry which is preliminary data.</text>
</comment>
<sequence>MRILQPIRGLILLMAGLSLAAGASGDISIFRRYQALDARIVEARQALAERRFPDALHLLEPCLQKIPDHFEAHFLLAQMAYEHRDFAGALAHVETSERTLAALDQQYHDQLAELKAQEAAEAQALKVSLDELTARGGDPSGCSHHLFMTKESALRYLEGKKGQLFHQDTPFAVPAAYHLLHGNCLYRLGRPAEAIARYRLAIQADPRQPDAWNNLLALLLETGDRPGARAELARAEAARVALRPALQRAVLSGPVTAGPR</sequence>
<keyword evidence="1" id="KW-0175">Coiled coil</keyword>
<dbReference type="EMBL" id="BSDD01000001">
    <property type="protein sequence ID" value="GLH68713.1"/>
    <property type="molecule type" value="Genomic_DNA"/>
</dbReference>
<proteinExistence type="predicted"/>
<dbReference type="Gene3D" id="1.25.40.10">
    <property type="entry name" value="Tetratricopeptide repeat domain"/>
    <property type="match status" value="2"/>
</dbReference>
<dbReference type="Pfam" id="PF14559">
    <property type="entry name" value="TPR_19"/>
    <property type="match status" value="1"/>
</dbReference>
<feature type="coiled-coil region" evidence="1">
    <location>
        <begin position="100"/>
        <end position="135"/>
    </location>
</feature>
<dbReference type="InterPro" id="IPR011990">
    <property type="entry name" value="TPR-like_helical_dom_sf"/>
</dbReference>
<evidence type="ECO:0008006" key="4">
    <source>
        <dbReference type="Google" id="ProtNLM"/>
    </source>
</evidence>
<gene>
    <name evidence="2" type="ORF">GETHPA_02460</name>
</gene>
<dbReference type="Proteomes" id="UP001165089">
    <property type="component" value="Unassembled WGS sequence"/>
</dbReference>
<organism evidence="2 3">
    <name type="scientific">Geothrix rubra</name>
    <dbReference type="NCBI Taxonomy" id="2927977"/>
    <lineage>
        <taxon>Bacteria</taxon>
        <taxon>Pseudomonadati</taxon>
        <taxon>Acidobacteriota</taxon>
        <taxon>Holophagae</taxon>
        <taxon>Holophagales</taxon>
        <taxon>Holophagaceae</taxon>
        <taxon>Geothrix</taxon>
    </lineage>
</organism>
<keyword evidence="3" id="KW-1185">Reference proteome</keyword>